<evidence type="ECO:0000256" key="6">
    <source>
        <dbReference type="ARBA" id="ARBA00023054"/>
    </source>
</evidence>
<dbReference type="EMBL" id="LGHB01000049">
    <property type="protein sequence ID" value="KUK94513.1"/>
    <property type="molecule type" value="Genomic_DNA"/>
</dbReference>
<accession>A0A101IGD6</accession>
<dbReference type="FunFam" id="3.40.50.300:FF:000030">
    <property type="entry name" value="26S protease regulatory subunit 8"/>
    <property type="match status" value="1"/>
</dbReference>
<keyword evidence="4 8" id="KW-0067">ATP-binding</keyword>
<organism evidence="11 12">
    <name type="scientific">Methanothrix harundinacea</name>
    <dbReference type="NCBI Taxonomy" id="301375"/>
    <lineage>
        <taxon>Archaea</taxon>
        <taxon>Methanobacteriati</taxon>
        <taxon>Methanobacteriota</taxon>
        <taxon>Stenosarchaea group</taxon>
        <taxon>Methanomicrobia</taxon>
        <taxon>Methanotrichales</taxon>
        <taxon>Methanotrichaceae</taxon>
        <taxon>Methanothrix</taxon>
    </lineage>
</organism>
<dbReference type="InterPro" id="IPR050221">
    <property type="entry name" value="26S_Proteasome_ATPase"/>
</dbReference>
<gene>
    <name evidence="11" type="ORF">XE07_2131</name>
</gene>
<dbReference type="GO" id="GO:0005524">
    <property type="term" value="F:ATP binding"/>
    <property type="evidence" value="ECO:0007669"/>
    <property type="project" value="UniProtKB-KW"/>
</dbReference>
<evidence type="ECO:0000313" key="11">
    <source>
        <dbReference type="EMBL" id="KUK94513.1"/>
    </source>
</evidence>
<evidence type="ECO:0000256" key="9">
    <source>
        <dbReference type="SAM" id="Coils"/>
    </source>
</evidence>
<evidence type="ECO:0000256" key="8">
    <source>
        <dbReference type="RuleBase" id="RU003651"/>
    </source>
</evidence>
<comment type="similarity">
    <text evidence="1 8">Belongs to the AAA ATPase family.</text>
</comment>
<keyword evidence="3 8" id="KW-0547">Nucleotide-binding</keyword>
<dbReference type="Gene3D" id="3.40.50.300">
    <property type="entry name" value="P-loop containing nucleotide triphosphate hydrolases"/>
    <property type="match status" value="1"/>
</dbReference>
<dbReference type="Pfam" id="PF00004">
    <property type="entry name" value="AAA"/>
    <property type="match status" value="1"/>
</dbReference>
<keyword evidence="5 11" id="KW-0647">Proteasome</keyword>
<dbReference type="InterPro" id="IPR003960">
    <property type="entry name" value="ATPase_AAA_CS"/>
</dbReference>
<keyword evidence="7" id="KW-0143">Chaperone</keyword>
<evidence type="ECO:0000313" key="12">
    <source>
        <dbReference type="Proteomes" id="UP000053961"/>
    </source>
</evidence>
<dbReference type="PATRIC" id="fig|301375.6.peg.2315"/>
<evidence type="ECO:0000256" key="2">
    <source>
        <dbReference type="ARBA" id="ARBA00022490"/>
    </source>
</evidence>
<dbReference type="InterPro" id="IPR041569">
    <property type="entry name" value="AAA_lid_3"/>
</dbReference>
<dbReference type="Gene3D" id="1.10.8.60">
    <property type="match status" value="1"/>
</dbReference>
<dbReference type="InterPro" id="IPR003593">
    <property type="entry name" value="AAA+_ATPase"/>
</dbReference>
<dbReference type="InterPro" id="IPR012340">
    <property type="entry name" value="NA-bd_OB-fold"/>
</dbReference>
<dbReference type="SMART" id="SM00382">
    <property type="entry name" value="AAA"/>
    <property type="match status" value="1"/>
</dbReference>
<reference evidence="12" key="1">
    <citation type="journal article" date="2015" name="MBio">
        <title>Genome-Resolved Metagenomic Analysis Reveals Roles for Candidate Phyla and Other Microbial Community Members in Biogeochemical Transformations in Oil Reservoirs.</title>
        <authorList>
            <person name="Hu P."/>
            <person name="Tom L."/>
            <person name="Singh A."/>
            <person name="Thomas B.C."/>
            <person name="Baker B.J."/>
            <person name="Piceno Y.M."/>
            <person name="Andersen G.L."/>
            <person name="Banfield J.F."/>
        </authorList>
    </citation>
    <scope>NUCLEOTIDE SEQUENCE [LARGE SCALE GENOMIC DNA]</scope>
</reference>
<protein>
    <submittedName>
        <fullName evidence="11">Proteasome-activating nucleotidase</fullName>
    </submittedName>
</protein>
<evidence type="ECO:0000256" key="3">
    <source>
        <dbReference type="ARBA" id="ARBA00022741"/>
    </source>
</evidence>
<dbReference type="InterPro" id="IPR027417">
    <property type="entry name" value="P-loop_NTPase"/>
</dbReference>
<sequence>MLNLFLRVRFIFMEGHSIDHMTESTITPDQESIQELHLKRIAALENENKRLSEEIETLRMEKEDTRAKLVETLISNKKYMREEERLKKENALLRRMPLFLATVVEMGEDYVLLRQHGNNQEFITTTSPEMMEKLEPNTRVAINNSLTIVRVMDKSVDVRAKTMELIEAPTVSYDQVGGLEDQIREVSETVELPLTQPELFAEIGVEPPKGVLLYGPPGTGKTLIAKAVAHHSRATFIHMSGSELVHKFIGEGAQLVRDIFQMARDKAPSIVFIDEIDSVGSIRTHDGTTGSAEVNRTMMQLLAELDGFRARGDVKVIAATNRIDILDPALLRPGRFDRIIEIPMPNFDARLSILQIHTRNMKMGPEVDLRVMARETEGASGADLKSIAVEAGMMAIRRRGSSVTAEDFKRAVDKVLGEEMLPHMDESMRMFS</sequence>
<keyword evidence="2" id="KW-0963">Cytoplasm</keyword>
<dbReference type="Proteomes" id="UP000053961">
    <property type="component" value="Unassembled WGS sequence"/>
</dbReference>
<feature type="coiled-coil region" evidence="9">
    <location>
        <begin position="34"/>
        <end position="96"/>
    </location>
</feature>
<dbReference type="NCBIfam" id="NF003069">
    <property type="entry name" value="PRK03992.1"/>
    <property type="match status" value="1"/>
</dbReference>
<keyword evidence="6 9" id="KW-0175">Coiled coil</keyword>
<dbReference type="GO" id="GO:0016887">
    <property type="term" value="F:ATP hydrolysis activity"/>
    <property type="evidence" value="ECO:0007669"/>
    <property type="project" value="InterPro"/>
</dbReference>
<proteinExistence type="inferred from homology"/>
<evidence type="ECO:0000256" key="7">
    <source>
        <dbReference type="ARBA" id="ARBA00023186"/>
    </source>
</evidence>
<dbReference type="GO" id="GO:0000502">
    <property type="term" value="C:proteasome complex"/>
    <property type="evidence" value="ECO:0007669"/>
    <property type="project" value="UniProtKB-KW"/>
</dbReference>
<feature type="domain" description="AAA+ ATPase" evidence="10">
    <location>
        <begin position="207"/>
        <end position="346"/>
    </location>
</feature>
<evidence type="ECO:0000259" key="10">
    <source>
        <dbReference type="SMART" id="SM00382"/>
    </source>
</evidence>
<dbReference type="SUPFAM" id="SSF52540">
    <property type="entry name" value="P-loop containing nucleoside triphosphate hydrolases"/>
    <property type="match status" value="1"/>
</dbReference>
<dbReference type="PROSITE" id="PS00674">
    <property type="entry name" value="AAA"/>
    <property type="match status" value="1"/>
</dbReference>
<dbReference type="PANTHER" id="PTHR23073">
    <property type="entry name" value="26S PROTEASOME REGULATORY SUBUNIT"/>
    <property type="match status" value="1"/>
</dbReference>
<evidence type="ECO:0000256" key="5">
    <source>
        <dbReference type="ARBA" id="ARBA00022942"/>
    </source>
</evidence>
<dbReference type="Gene3D" id="2.40.50.140">
    <property type="entry name" value="Nucleic acid-binding proteins"/>
    <property type="match status" value="1"/>
</dbReference>
<comment type="caution">
    <text evidence="11">The sequence shown here is derived from an EMBL/GenBank/DDBJ whole genome shotgun (WGS) entry which is preliminary data.</text>
</comment>
<evidence type="ECO:0000256" key="1">
    <source>
        <dbReference type="ARBA" id="ARBA00006914"/>
    </source>
</evidence>
<name>A0A101IGD6_9EURY</name>
<dbReference type="InterPro" id="IPR003959">
    <property type="entry name" value="ATPase_AAA_core"/>
</dbReference>
<dbReference type="Pfam" id="PF17862">
    <property type="entry name" value="AAA_lid_3"/>
    <property type="match status" value="1"/>
</dbReference>
<evidence type="ECO:0000256" key="4">
    <source>
        <dbReference type="ARBA" id="ARBA00022840"/>
    </source>
</evidence>
<dbReference type="AlphaFoldDB" id="A0A101IGD6"/>